<evidence type="ECO:0000256" key="5">
    <source>
        <dbReference type="ARBA" id="ARBA00023242"/>
    </source>
</evidence>
<keyword evidence="3 6" id="KW-0238">DNA-binding</keyword>
<dbReference type="PANTHER" id="PTHR45803:SF5">
    <property type="entry name" value="SOX100B"/>
    <property type="match status" value="1"/>
</dbReference>
<feature type="region of interest" description="Disordered" evidence="7">
    <location>
        <begin position="54"/>
        <end position="119"/>
    </location>
</feature>
<dbReference type="EMBL" id="FJUY01000003">
    <property type="protein sequence ID" value="CZT17310.1"/>
    <property type="molecule type" value="Genomic_DNA"/>
</dbReference>
<sequence length="512" mass="57934">MSSTIVHHGQSPDDYGLDAVARHNAQVSTEYPDFTEDVKGLGIYPDPYTIYSQESYVQNPPTPRSNTGSDGVRTRSGRSARRTDSPFSTSRSRVTKSPAVRAKKEKKSKLDKSKTPRLTAPLSVLTKDMATPVRDIEAWVNRSVEERVKEVEKRNGYVTRPMNSFMLYRSAYAERTKQWCTQNNHQIVSSVSGESWPMEPEEVRNQFDLWAKTERQHHHDAHPTYKFSPSKAANKRRKGEMSDDEDSDLDIVRDPDGEYRGTRNTRQRRQQGQMEYLPDLQGFSSTPYYEPQQMQQHEYHFAPPQRPLPSNVYNQHVQQSYEQQYVPQGISQYPQHFMHDMQVRAPTPASLNGQQMHNLGSLGMPGGQQQGGGHDENLFTNSRTSTPMQQYSQYPAQGGQLQYQQQQQQQQQYYQPSYPHSMAPTPPPTFENQEHAAYLQHASQPQVAIDPSLGLDTNGDVHVGLPDSHFDDAIAGLPSADFTSMAGFYESSSPTDANATLGRSWSPGSSLR</sequence>
<name>A0A2D3UW47_9PEZI</name>
<dbReference type="GO" id="GO:0000978">
    <property type="term" value="F:RNA polymerase II cis-regulatory region sequence-specific DNA binding"/>
    <property type="evidence" value="ECO:0007669"/>
    <property type="project" value="TreeGrafter"/>
</dbReference>
<feature type="domain" description="HMG box" evidence="8">
    <location>
        <begin position="158"/>
        <end position="226"/>
    </location>
</feature>
<evidence type="ECO:0000256" key="4">
    <source>
        <dbReference type="ARBA" id="ARBA00023163"/>
    </source>
</evidence>
<feature type="region of interest" description="Disordered" evidence="7">
    <location>
        <begin position="490"/>
        <end position="512"/>
    </location>
</feature>
<keyword evidence="2" id="KW-0805">Transcription regulation</keyword>
<evidence type="ECO:0000259" key="8">
    <source>
        <dbReference type="PROSITE" id="PS50118"/>
    </source>
</evidence>
<evidence type="ECO:0000313" key="10">
    <source>
        <dbReference type="Proteomes" id="UP000225277"/>
    </source>
</evidence>
<keyword evidence="4" id="KW-0804">Transcription</keyword>
<evidence type="ECO:0000256" key="2">
    <source>
        <dbReference type="ARBA" id="ARBA00023015"/>
    </source>
</evidence>
<accession>A0A2D3UW47</accession>
<dbReference type="Proteomes" id="UP000225277">
    <property type="component" value="Unassembled WGS sequence"/>
</dbReference>
<feature type="compositionally biased region" description="Polar residues" evidence="7">
    <location>
        <begin position="54"/>
        <end position="69"/>
    </location>
</feature>
<organism evidence="9 10">
    <name type="scientific">Ramularia collo-cygni</name>
    <dbReference type="NCBI Taxonomy" id="112498"/>
    <lineage>
        <taxon>Eukaryota</taxon>
        <taxon>Fungi</taxon>
        <taxon>Dikarya</taxon>
        <taxon>Ascomycota</taxon>
        <taxon>Pezizomycotina</taxon>
        <taxon>Dothideomycetes</taxon>
        <taxon>Dothideomycetidae</taxon>
        <taxon>Mycosphaerellales</taxon>
        <taxon>Mycosphaerellaceae</taxon>
        <taxon>Ramularia</taxon>
    </lineage>
</organism>
<dbReference type="SUPFAM" id="SSF47095">
    <property type="entry name" value="HMG-box"/>
    <property type="match status" value="1"/>
</dbReference>
<dbReference type="AlphaFoldDB" id="A0A2D3UW47"/>
<dbReference type="GeneID" id="35598351"/>
<feature type="region of interest" description="Disordered" evidence="7">
    <location>
        <begin position="215"/>
        <end position="274"/>
    </location>
</feature>
<evidence type="ECO:0000256" key="7">
    <source>
        <dbReference type="SAM" id="MobiDB-lite"/>
    </source>
</evidence>
<comment type="subcellular location">
    <subcellularLocation>
        <location evidence="1">Nucleus</location>
    </subcellularLocation>
</comment>
<dbReference type="Pfam" id="PF00505">
    <property type="entry name" value="HMG_box"/>
    <property type="match status" value="1"/>
</dbReference>
<dbReference type="InterPro" id="IPR009071">
    <property type="entry name" value="HMG_box_dom"/>
</dbReference>
<dbReference type="Gene3D" id="1.10.30.10">
    <property type="entry name" value="High mobility group box domain"/>
    <property type="match status" value="1"/>
</dbReference>
<dbReference type="GO" id="GO:0000981">
    <property type="term" value="F:DNA-binding transcription factor activity, RNA polymerase II-specific"/>
    <property type="evidence" value="ECO:0007669"/>
    <property type="project" value="TreeGrafter"/>
</dbReference>
<dbReference type="GO" id="GO:0005634">
    <property type="term" value="C:nucleus"/>
    <property type="evidence" value="ECO:0007669"/>
    <property type="project" value="UniProtKB-SubCell"/>
</dbReference>
<gene>
    <name evidence="9" type="ORF">RCC_03144</name>
</gene>
<dbReference type="PROSITE" id="PS50118">
    <property type="entry name" value="HMG_BOX_2"/>
    <property type="match status" value="1"/>
</dbReference>
<feature type="compositionally biased region" description="Basic and acidic residues" evidence="7">
    <location>
        <begin position="250"/>
        <end position="261"/>
    </location>
</feature>
<dbReference type="RefSeq" id="XP_023624203.1">
    <property type="nucleotide sequence ID" value="XM_023768435.1"/>
</dbReference>
<evidence type="ECO:0000256" key="1">
    <source>
        <dbReference type="ARBA" id="ARBA00004123"/>
    </source>
</evidence>
<evidence type="ECO:0000256" key="6">
    <source>
        <dbReference type="PROSITE-ProRule" id="PRU00267"/>
    </source>
</evidence>
<protein>
    <recommendedName>
        <fullName evidence="8">HMG box domain-containing protein</fullName>
    </recommendedName>
</protein>
<proteinExistence type="predicted"/>
<dbReference type="InterPro" id="IPR050917">
    <property type="entry name" value="SOX_TF"/>
</dbReference>
<dbReference type="PANTHER" id="PTHR45803">
    <property type="entry name" value="SOX100B"/>
    <property type="match status" value="1"/>
</dbReference>
<dbReference type="STRING" id="112498.A0A2D3UW47"/>
<keyword evidence="10" id="KW-1185">Reference proteome</keyword>
<evidence type="ECO:0000313" key="9">
    <source>
        <dbReference type="EMBL" id="CZT17310.1"/>
    </source>
</evidence>
<dbReference type="InterPro" id="IPR036910">
    <property type="entry name" value="HMG_box_dom_sf"/>
</dbReference>
<evidence type="ECO:0000256" key="3">
    <source>
        <dbReference type="ARBA" id="ARBA00023125"/>
    </source>
</evidence>
<reference evidence="9 10" key="1">
    <citation type="submission" date="2016-03" db="EMBL/GenBank/DDBJ databases">
        <authorList>
            <person name="Ploux O."/>
        </authorList>
    </citation>
    <scope>NUCLEOTIDE SEQUENCE [LARGE SCALE GENOMIC DNA]</scope>
    <source>
        <strain evidence="9 10">URUG2</strain>
    </source>
</reference>
<feature type="DNA-binding region" description="HMG box" evidence="6">
    <location>
        <begin position="158"/>
        <end position="226"/>
    </location>
</feature>
<keyword evidence="5 6" id="KW-0539">Nucleus</keyword>
<dbReference type="OrthoDB" id="2307332at2759"/>